<sequence length="149" mass="17389">MSHPYSGSASYIYANDYVDPYPRYDQDPYSHMRSVIPMHSLINVQEPWPQEDPNRISGVTDQRVSNWGSEGGMLSSESPRRNWKTRANVWRENIKSRVKRALKNLKNIFTFRFPPWIVPARPALSTVQPGSLDTDIYPIPLSRNYNERY</sequence>
<name>A0A9P5Y6M4_9AGAR</name>
<keyword evidence="2" id="KW-1185">Reference proteome</keyword>
<organism evidence="1 2">
    <name type="scientific">Collybia nuda</name>
    <dbReference type="NCBI Taxonomy" id="64659"/>
    <lineage>
        <taxon>Eukaryota</taxon>
        <taxon>Fungi</taxon>
        <taxon>Dikarya</taxon>
        <taxon>Basidiomycota</taxon>
        <taxon>Agaricomycotina</taxon>
        <taxon>Agaricomycetes</taxon>
        <taxon>Agaricomycetidae</taxon>
        <taxon>Agaricales</taxon>
        <taxon>Tricholomatineae</taxon>
        <taxon>Clitocybaceae</taxon>
        <taxon>Collybia</taxon>
    </lineage>
</organism>
<accession>A0A9P5Y6M4</accession>
<dbReference type="EMBL" id="MU150274">
    <property type="protein sequence ID" value="KAF9462256.1"/>
    <property type="molecule type" value="Genomic_DNA"/>
</dbReference>
<gene>
    <name evidence="1" type="ORF">BDZ94DRAFT_1261887</name>
</gene>
<comment type="caution">
    <text evidence="1">The sequence shown here is derived from an EMBL/GenBank/DDBJ whole genome shotgun (WGS) entry which is preliminary data.</text>
</comment>
<protein>
    <submittedName>
        <fullName evidence="1">Uncharacterized protein</fullName>
    </submittedName>
</protein>
<dbReference type="AlphaFoldDB" id="A0A9P5Y6M4"/>
<evidence type="ECO:0000313" key="1">
    <source>
        <dbReference type="EMBL" id="KAF9462256.1"/>
    </source>
</evidence>
<evidence type="ECO:0000313" key="2">
    <source>
        <dbReference type="Proteomes" id="UP000807353"/>
    </source>
</evidence>
<reference evidence="1" key="1">
    <citation type="submission" date="2020-11" db="EMBL/GenBank/DDBJ databases">
        <authorList>
            <consortium name="DOE Joint Genome Institute"/>
            <person name="Ahrendt S."/>
            <person name="Riley R."/>
            <person name="Andreopoulos W."/>
            <person name="Labutti K."/>
            <person name="Pangilinan J."/>
            <person name="Ruiz-Duenas F.J."/>
            <person name="Barrasa J.M."/>
            <person name="Sanchez-Garcia M."/>
            <person name="Camarero S."/>
            <person name="Miyauchi S."/>
            <person name="Serrano A."/>
            <person name="Linde D."/>
            <person name="Babiker R."/>
            <person name="Drula E."/>
            <person name="Ayuso-Fernandez I."/>
            <person name="Pacheco R."/>
            <person name="Padilla G."/>
            <person name="Ferreira P."/>
            <person name="Barriuso J."/>
            <person name="Kellner H."/>
            <person name="Castanera R."/>
            <person name="Alfaro M."/>
            <person name="Ramirez L."/>
            <person name="Pisabarro A.G."/>
            <person name="Kuo A."/>
            <person name="Tritt A."/>
            <person name="Lipzen A."/>
            <person name="He G."/>
            <person name="Yan M."/>
            <person name="Ng V."/>
            <person name="Cullen D."/>
            <person name="Martin F."/>
            <person name="Rosso M.-N."/>
            <person name="Henrissat B."/>
            <person name="Hibbett D."/>
            <person name="Martinez A.T."/>
            <person name="Grigoriev I.V."/>
        </authorList>
    </citation>
    <scope>NUCLEOTIDE SEQUENCE</scope>
    <source>
        <strain evidence="1">CBS 247.69</strain>
    </source>
</reference>
<proteinExistence type="predicted"/>
<dbReference type="Proteomes" id="UP000807353">
    <property type="component" value="Unassembled WGS sequence"/>
</dbReference>
<dbReference type="OrthoDB" id="3048003at2759"/>